<dbReference type="PANTHER" id="PTHR21496:SF0">
    <property type="entry name" value="RIESKE DOMAIN-CONTAINING PROTEIN"/>
    <property type="match status" value="1"/>
</dbReference>
<organism evidence="9 10">
    <name type="scientific">Kaistella daneshvariae</name>
    <dbReference type="NCBI Taxonomy" id="2487074"/>
    <lineage>
        <taxon>Bacteria</taxon>
        <taxon>Pseudomonadati</taxon>
        <taxon>Bacteroidota</taxon>
        <taxon>Flavobacteriia</taxon>
        <taxon>Flavobacteriales</taxon>
        <taxon>Weeksellaceae</taxon>
        <taxon>Chryseobacterium group</taxon>
        <taxon>Kaistella</taxon>
    </lineage>
</organism>
<dbReference type="AlphaFoldDB" id="A0A3N0WXB1"/>
<dbReference type="EMBL" id="RJUG01000002">
    <property type="protein sequence ID" value="ROI09724.1"/>
    <property type="molecule type" value="Genomic_DNA"/>
</dbReference>
<evidence type="ECO:0000256" key="3">
    <source>
        <dbReference type="ARBA" id="ARBA00023004"/>
    </source>
</evidence>
<dbReference type="Pfam" id="PF00355">
    <property type="entry name" value="Rieske"/>
    <property type="match status" value="1"/>
</dbReference>
<evidence type="ECO:0000256" key="4">
    <source>
        <dbReference type="ARBA" id="ARBA00023014"/>
    </source>
</evidence>
<keyword evidence="1" id="KW-0001">2Fe-2S</keyword>
<dbReference type="OrthoDB" id="593800at2"/>
<name>A0A3N0WXB1_9FLAO</name>
<comment type="cofactor">
    <cofactor evidence="5">
        <name>[2Fe-2S] cluster</name>
        <dbReference type="ChEBI" id="CHEBI:190135"/>
    </cofactor>
</comment>
<dbReference type="GO" id="GO:0051537">
    <property type="term" value="F:2 iron, 2 sulfur cluster binding"/>
    <property type="evidence" value="ECO:0007669"/>
    <property type="project" value="UniProtKB-KW"/>
</dbReference>
<proteinExistence type="inferred from homology"/>
<keyword evidence="4" id="KW-0411">Iron-sulfur</keyword>
<comment type="similarity">
    <text evidence="6">Belongs to the bacterial ring-hydroxylating dioxygenase ferredoxin component family.</text>
</comment>
<keyword evidence="7" id="KW-0812">Transmembrane</keyword>
<keyword evidence="7" id="KW-1133">Transmembrane helix</keyword>
<dbReference type="RefSeq" id="WP_123264979.1">
    <property type="nucleotide sequence ID" value="NZ_RJUG01000002.1"/>
</dbReference>
<sequence>MSQNNPIDLIEKQEWLGKVADAVQPLILDAFKAGGEAGQQLKNILHGTWLGHPLHPVLTDIPVGAWSLAAIFDTLELTGSKKYKKAADVSVAVGLVGALGSAVTGLTDWSGTDGKKRKIGLMHAMLNVTGTALYGTSLALRSKNKTRDTGIALSFAGLGIVSLAAYLGGHLVFGEQVGVDHTATADDYPNEFVAVLAENNLAENSMKAGKAGEISVLLAKKNGKIFAIANTCSHLGGPLNEGELLDDYTVKCPWHGSVFSLKDGSVVNGPATEKQPQFDIRTQNGQIEVRLKKS</sequence>
<dbReference type="InterPro" id="IPR036922">
    <property type="entry name" value="Rieske_2Fe-2S_sf"/>
</dbReference>
<evidence type="ECO:0000313" key="10">
    <source>
        <dbReference type="Proteomes" id="UP000270224"/>
    </source>
</evidence>
<feature type="transmembrane region" description="Helical" evidence="7">
    <location>
        <begin position="119"/>
        <end position="140"/>
    </location>
</feature>
<evidence type="ECO:0000313" key="9">
    <source>
        <dbReference type="EMBL" id="ROI09724.1"/>
    </source>
</evidence>
<dbReference type="Gene3D" id="2.102.10.10">
    <property type="entry name" value="Rieske [2Fe-2S] iron-sulphur domain"/>
    <property type="match status" value="1"/>
</dbReference>
<evidence type="ECO:0000256" key="6">
    <source>
        <dbReference type="ARBA" id="ARBA00038001"/>
    </source>
</evidence>
<accession>A0A3N0WXB1</accession>
<reference evidence="10" key="2">
    <citation type="submission" date="2018-11" db="EMBL/GenBank/DDBJ databases">
        <title>Proposal to divide the Flavobacteriaceae and reorganize its genera based on Amino Acid Identity values calculated from whole genome sequences.</title>
        <authorList>
            <person name="Nicholson A.C."/>
            <person name="Gulvik C.A."/>
            <person name="Whitney A.M."/>
            <person name="Humrighouse B.W."/>
            <person name="Bell M."/>
            <person name="Holmens B."/>
            <person name="Steigerwalt A."/>
            <person name="Villarma A."/>
            <person name="Sheth M."/>
            <person name="Batra D."/>
            <person name="Pryor J."/>
            <person name="Bernardet J.-F."/>
            <person name="Hugo C."/>
            <person name="Kampfer P."/>
            <person name="Newman J."/>
            <person name="Mcquiston J.R."/>
        </authorList>
    </citation>
    <scope>NUCLEOTIDE SEQUENCE [LARGE SCALE GENOMIC DNA]</scope>
    <source>
        <strain evidence="10">H3056</strain>
    </source>
</reference>
<dbReference type="PANTHER" id="PTHR21496">
    <property type="entry name" value="FERREDOXIN-RELATED"/>
    <property type="match status" value="1"/>
</dbReference>
<dbReference type="InterPro" id="IPR017941">
    <property type="entry name" value="Rieske_2Fe-2S"/>
</dbReference>
<dbReference type="PROSITE" id="PS51296">
    <property type="entry name" value="RIESKE"/>
    <property type="match status" value="1"/>
</dbReference>
<protein>
    <submittedName>
        <fullName evidence="9">DUF2231 domain-containing protein</fullName>
    </submittedName>
</protein>
<feature type="domain" description="Rieske" evidence="8">
    <location>
        <begin position="193"/>
        <end position="289"/>
    </location>
</feature>
<dbReference type="Proteomes" id="UP000270224">
    <property type="component" value="Unassembled WGS sequence"/>
</dbReference>
<reference evidence="10" key="1">
    <citation type="submission" date="2018-11" db="EMBL/GenBank/DDBJ databases">
        <title>Proposal to divide the Flavobacteriaceae and reorganize its genera based on Amino Acid Identity values calculated from whole genome sequences.</title>
        <authorList>
            <person name="Nicholson A.C."/>
            <person name="Gulvik C.A."/>
            <person name="Whitney A.M."/>
            <person name="Humrighouse B.W."/>
            <person name="Bell M."/>
            <person name="Holmes B."/>
            <person name="Steigerwalt A."/>
            <person name="Villarma A."/>
            <person name="Sheth M."/>
            <person name="Batra D."/>
            <person name="Pryor J."/>
            <person name="Bernardet J.-F."/>
            <person name="Hugo C."/>
            <person name="Kampfer P."/>
            <person name="Newman J."/>
            <person name="Mcquiston J.R."/>
        </authorList>
    </citation>
    <scope>NUCLEOTIDE SEQUENCE [LARGE SCALE GENOMIC DNA]</scope>
    <source>
        <strain evidence="10">H3056</strain>
    </source>
</reference>
<keyword evidence="2" id="KW-0479">Metal-binding</keyword>
<evidence type="ECO:0000256" key="2">
    <source>
        <dbReference type="ARBA" id="ARBA00022723"/>
    </source>
</evidence>
<dbReference type="Pfam" id="PF09990">
    <property type="entry name" value="DUF2231"/>
    <property type="match status" value="1"/>
</dbReference>
<feature type="transmembrane region" description="Helical" evidence="7">
    <location>
        <begin position="152"/>
        <end position="173"/>
    </location>
</feature>
<evidence type="ECO:0000256" key="7">
    <source>
        <dbReference type="SAM" id="Phobius"/>
    </source>
</evidence>
<dbReference type="InterPro" id="IPR019251">
    <property type="entry name" value="DUF2231_TM"/>
</dbReference>
<comment type="caution">
    <text evidence="9">The sequence shown here is derived from an EMBL/GenBank/DDBJ whole genome shotgun (WGS) entry which is preliminary data.</text>
</comment>
<keyword evidence="3" id="KW-0408">Iron</keyword>
<keyword evidence="7" id="KW-0472">Membrane</keyword>
<dbReference type="SUPFAM" id="SSF50022">
    <property type="entry name" value="ISP domain"/>
    <property type="match status" value="1"/>
</dbReference>
<evidence type="ECO:0000256" key="5">
    <source>
        <dbReference type="ARBA" id="ARBA00034078"/>
    </source>
</evidence>
<evidence type="ECO:0000259" key="8">
    <source>
        <dbReference type="PROSITE" id="PS51296"/>
    </source>
</evidence>
<evidence type="ECO:0000256" key="1">
    <source>
        <dbReference type="ARBA" id="ARBA00022714"/>
    </source>
</evidence>
<gene>
    <name evidence="9" type="ORF">EGI11_02895</name>
</gene>
<dbReference type="GO" id="GO:0046872">
    <property type="term" value="F:metal ion binding"/>
    <property type="evidence" value="ECO:0007669"/>
    <property type="project" value="UniProtKB-KW"/>
</dbReference>
<feature type="transmembrane region" description="Helical" evidence="7">
    <location>
        <begin position="89"/>
        <end position="107"/>
    </location>
</feature>